<feature type="signal peptide" evidence="2">
    <location>
        <begin position="1"/>
        <end position="32"/>
    </location>
</feature>
<dbReference type="Proteomes" id="UP001404104">
    <property type="component" value="Unassembled WGS sequence"/>
</dbReference>
<dbReference type="RefSeq" id="WP_345863102.1">
    <property type="nucleotide sequence ID" value="NZ_JBDIMF010000001.1"/>
</dbReference>
<keyword evidence="1" id="KW-0378">Hydrolase</keyword>
<keyword evidence="5" id="KW-1185">Reference proteome</keyword>
<protein>
    <submittedName>
        <fullName evidence="4">Retropepsin-like aspartic protease</fullName>
    </submittedName>
</protein>
<dbReference type="PROSITE" id="PS50175">
    <property type="entry name" value="ASP_PROT_RETROV"/>
    <property type="match status" value="1"/>
</dbReference>
<comment type="caution">
    <text evidence="4">The sequence shown here is derived from an EMBL/GenBank/DDBJ whole genome shotgun (WGS) entry which is preliminary data.</text>
</comment>
<feature type="chain" id="PRO_5045727734" evidence="2">
    <location>
        <begin position="33"/>
        <end position="173"/>
    </location>
</feature>
<dbReference type="InterPro" id="IPR001995">
    <property type="entry name" value="Peptidase_A2_cat"/>
</dbReference>
<dbReference type="InterPro" id="IPR001969">
    <property type="entry name" value="Aspartic_peptidase_AS"/>
</dbReference>
<proteinExistence type="predicted"/>
<dbReference type="PROSITE" id="PS00141">
    <property type="entry name" value="ASP_PROTEASE"/>
    <property type="match status" value="1"/>
</dbReference>
<dbReference type="EMBL" id="JBDIMF010000001">
    <property type="protein sequence ID" value="MEN2785575.1"/>
    <property type="molecule type" value="Genomic_DNA"/>
</dbReference>
<dbReference type="InterPro" id="IPR021109">
    <property type="entry name" value="Peptidase_aspartic_dom_sf"/>
</dbReference>
<evidence type="ECO:0000259" key="3">
    <source>
        <dbReference type="PROSITE" id="PS50175"/>
    </source>
</evidence>
<evidence type="ECO:0000256" key="2">
    <source>
        <dbReference type="SAM" id="SignalP"/>
    </source>
</evidence>
<dbReference type="CDD" id="cd05483">
    <property type="entry name" value="retropepsin_like_bacteria"/>
    <property type="match status" value="1"/>
</dbReference>
<dbReference type="InterPro" id="IPR034122">
    <property type="entry name" value="Retropepsin-like_bacterial"/>
</dbReference>
<dbReference type="Gene3D" id="2.40.70.10">
    <property type="entry name" value="Acid Proteases"/>
    <property type="match status" value="1"/>
</dbReference>
<feature type="domain" description="Peptidase A2" evidence="3">
    <location>
        <begin position="79"/>
        <end position="156"/>
    </location>
</feature>
<dbReference type="InterPro" id="IPR011969">
    <property type="entry name" value="Clan_AA_Asp_peptidase_C"/>
</dbReference>
<name>A0ABU9XR71_9SPHN</name>
<sequence>MAILLPISFTSMVCAGCAAIAIAGLTPSSPTAGGDIAAAAMTDTPSAAPVQIGRDPIGRWQRAPDGLFYVNATVNGVRVRFLVDTGASVTVLTSEDARRVGAGAIGPATTIATVGGSAPMRWTELEKVALGGKRLGRISAAVVDRPGGVSLLGQNTLRRMKTFSINGDELTLS</sequence>
<evidence type="ECO:0000256" key="1">
    <source>
        <dbReference type="ARBA" id="ARBA00022801"/>
    </source>
</evidence>
<dbReference type="Pfam" id="PF13975">
    <property type="entry name" value="gag-asp_proteas"/>
    <property type="match status" value="1"/>
</dbReference>
<evidence type="ECO:0000313" key="5">
    <source>
        <dbReference type="Proteomes" id="UP001404104"/>
    </source>
</evidence>
<evidence type="ECO:0000313" key="4">
    <source>
        <dbReference type="EMBL" id="MEN2785575.1"/>
    </source>
</evidence>
<dbReference type="NCBIfam" id="TIGR02281">
    <property type="entry name" value="clan_AA_DTGA"/>
    <property type="match status" value="1"/>
</dbReference>
<organism evidence="4 5">
    <name type="scientific">Sphingomonas qilianensis</name>
    <dbReference type="NCBI Taxonomy" id="1736690"/>
    <lineage>
        <taxon>Bacteria</taxon>
        <taxon>Pseudomonadati</taxon>
        <taxon>Pseudomonadota</taxon>
        <taxon>Alphaproteobacteria</taxon>
        <taxon>Sphingomonadales</taxon>
        <taxon>Sphingomonadaceae</taxon>
        <taxon>Sphingomonas</taxon>
    </lineage>
</organism>
<accession>A0ABU9XR71</accession>
<gene>
    <name evidence="4" type="ORF">ABC969_03975</name>
</gene>
<dbReference type="SUPFAM" id="SSF50630">
    <property type="entry name" value="Acid proteases"/>
    <property type="match status" value="1"/>
</dbReference>
<reference evidence="4 5" key="1">
    <citation type="submission" date="2024-05" db="EMBL/GenBank/DDBJ databases">
        <authorList>
            <person name="Liu Q."/>
            <person name="Xin Y.-H."/>
        </authorList>
    </citation>
    <scope>NUCLEOTIDE SEQUENCE [LARGE SCALE GENOMIC DNA]</scope>
    <source>
        <strain evidence="4 5">CGMCC 1.15349</strain>
    </source>
</reference>
<keyword evidence="2" id="KW-0732">Signal</keyword>